<comment type="caution">
    <text evidence="2">The sequence shown here is derived from an EMBL/GenBank/DDBJ whole genome shotgun (WGS) entry which is preliminary data.</text>
</comment>
<organism evidence="2 3">
    <name type="scientific">Coprinellus micaceus</name>
    <name type="common">Glistening ink-cap mushroom</name>
    <name type="synonym">Coprinus micaceus</name>
    <dbReference type="NCBI Taxonomy" id="71717"/>
    <lineage>
        <taxon>Eukaryota</taxon>
        <taxon>Fungi</taxon>
        <taxon>Dikarya</taxon>
        <taxon>Basidiomycota</taxon>
        <taxon>Agaricomycotina</taxon>
        <taxon>Agaricomycetes</taxon>
        <taxon>Agaricomycetidae</taxon>
        <taxon>Agaricales</taxon>
        <taxon>Agaricineae</taxon>
        <taxon>Psathyrellaceae</taxon>
        <taxon>Coprinellus</taxon>
    </lineage>
</organism>
<proteinExistence type="predicted"/>
<keyword evidence="3" id="KW-1185">Reference proteome</keyword>
<evidence type="ECO:0000313" key="3">
    <source>
        <dbReference type="Proteomes" id="UP000298030"/>
    </source>
</evidence>
<feature type="region of interest" description="Disordered" evidence="1">
    <location>
        <begin position="1"/>
        <end position="37"/>
    </location>
</feature>
<dbReference type="Pfam" id="PF18759">
    <property type="entry name" value="Plavaka"/>
    <property type="match status" value="2"/>
</dbReference>
<feature type="region of interest" description="Disordered" evidence="1">
    <location>
        <begin position="834"/>
        <end position="916"/>
    </location>
</feature>
<dbReference type="InterPro" id="IPR041078">
    <property type="entry name" value="Plavaka"/>
</dbReference>
<feature type="compositionally biased region" description="Acidic residues" evidence="1">
    <location>
        <begin position="882"/>
        <end position="896"/>
    </location>
</feature>
<protein>
    <submittedName>
        <fullName evidence="2">Uncharacterized protein</fullName>
    </submittedName>
</protein>
<reference evidence="2 3" key="1">
    <citation type="journal article" date="2019" name="Nat. Ecol. Evol.">
        <title>Megaphylogeny resolves global patterns of mushroom evolution.</title>
        <authorList>
            <person name="Varga T."/>
            <person name="Krizsan K."/>
            <person name="Foldi C."/>
            <person name="Dima B."/>
            <person name="Sanchez-Garcia M."/>
            <person name="Sanchez-Ramirez S."/>
            <person name="Szollosi G.J."/>
            <person name="Szarkandi J.G."/>
            <person name="Papp V."/>
            <person name="Albert L."/>
            <person name="Andreopoulos W."/>
            <person name="Angelini C."/>
            <person name="Antonin V."/>
            <person name="Barry K.W."/>
            <person name="Bougher N.L."/>
            <person name="Buchanan P."/>
            <person name="Buyck B."/>
            <person name="Bense V."/>
            <person name="Catcheside P."/>
            <person name="Chovatia M."/>
            <person name="Cooper J."/>
            <person name="Damon W."/>
            <person name="Desjardin D."/>
            <person name="Finy P."/>
            <person name="Geml J."/>
            <person name="Haridas S."/>
            <person name="Hughes K."/>
            <person name="Justo A."/>
            <person name="Karasinski D."/>
            <person name="Kautmanova I."/>
            <person name="Kiss B."/>
            <person name="Kocsube S."/>
            <person name="Kotiranta H."/>
            <person name="LaButti K.M."/>
            <person name="Lechner B.E."/>
            <person name="Liimatainen K."/>
            <person name="Lipzen A."/>
            <person name="Lukacs Z."/>
            <person name="Mihaltcheva S."/>
            <person name="Morgado L.N."/>
            <person name="Niskanen T."/>
            <person name="Noordeloos M.E."/>
            <person name="Ohm R.A."/>
            <person name="Ortiz-Santana B."/>
            <person name="Ovrebo C."/>
            <person name="Racz N."/>
            <person name="Riley R."/>
            <person name="Savchenko A."/>
            <person name="Shiryaev A."/>
            <person name="Soop K."/>
            <person name="Spirin V."/>
            <person name="Szebenyi C."/>
            <person name="Tomsovsky M."/>
            <person name="Tulloss R.E."/>
            <person name="Uehling J."/>
            <person name="Grigoriev I.V."/>
            <person name="Vagvolgyi C."/>
            <person name="Papp T."/>
            <person name="Martin F.M."/>
            <person name="Miettinen O."/>
            <person name="Hibbett D.S."/>
            <person name="Nagy L.G."/>
        </authorList>
    </citation>
    <scope>NUCLEOTIDE SEQUENCE [LARGE SCALE GENOMIC DNA]</scope>
    <source>
        <strain evidence="2 3">FP101781</strain>
    </source>
</reference>
<dbReference type="OrthoDB" id="3239511at2759"/>
<dbReference type="Proteomes" id="UP000298030">
    <property type="component" value="Unassembled WGS sequence"/>
</dbReference>
<sequence length="916" mass="102868">PGDVRIDYPPTLKRGSNHMGQDEYQDSRQKRARSNYTSEDVPWHPFKTRTDFDFVEFAADASLTKDQISTLLRLIRKCVDGSDQLTFGSYQDLHASWKEAYHLVEPFVEHPIDQTFEGEGKTYLFYSRSLWDWGASVASCVQHAELCHLFTWDAQKVHIFSGEKWERVYTDPWTGDDWFQIQNSLPDDGVPLMFILYADKTQLSSFGTAKAYPVYAKLANLPSDVTNGKGLGGGRLVGWLPIIKDDPKHENSPEWVDFKKVTGCWVKCGDGVERRIFPCILILSADFEEQVVMAGIRGLGTAYPCPVCLVPKSDLALYTDEWEYRDAADRHHLGLIVEDPSRSAGARKKAAKALEDKSFRPMTNAFSYVDNSDPHRGLGFDRLHNYPGGLAKTHILNLLFHKFKKANKTVNAQKALIEKRAANFPRWQNLTHFHTILTDNAYQDSNKWEDMARVLLYTAHGVFPQSDKTAHQLLRLLRCFLNLNAYSSFERHSDTTLESIRNELRSFFAEVKKHGDMDKTKSWKAAPKVHMHVHMPHDIMGKGVTKHYSTKTFEVMHKPLKVAYLRMNFKDVSPQILESETRSSVIKYIPAEIEGFDAEVAKDKGKVVEEEDEDQHQFLFGNIQLKAPTSNRGHEFFNFSFDANKAAGPFAPALKAFDFTSELRKFLIASKSETHHRVGGQKLRIQMFRSLEVTYASLETLEPESNILRCSSSFHGRPRFDCVVINVPTQPLFARLISLFVLKQGPDDGGVPIALVIPYDGAITAAQRREDGRLGLHRVAAKGSGLVPEFVFARTIICGTLLAPANDVEPLPTEYFAMDVIDGDMFLRVRELTKASQPAEASKEDLEEESELSEGEEDSAGTGEEQSGETSEEGEGKGSGDSSDEVGASDEGEFCEDDRVAELEGSVDASSGEGVD</sequence>
<dbReference type="EMBL" id="QPFP01000052">
    <property type="protein sequence ID" value="TEB26008.1"/>
    <property type="molecule type" value="Genomic_DNA"/>
</dbReference>
<evidence type="ECO:0000256" key="1">
    <source>
        <dbReference type="SAM" id="MobiDB-lite"/>
    </source>
</evidence>
<accession>A0A4Y7SWK5</accession>
<feature type="non-terminal residue" evidence="2">
    <location>
        <position position="1"/>
    </location>
</feature>
<dbReference type="AlphaFoldDB" id="A0A4Y7SWK5"/>
<evidence type="ECO:0000313" key="2">
    <source>
        <dbReference type="EMBL" id="TEB26008.1"/>
    </source>
</evidence>
<feature type="compositionally biased region" description="Acidic residues" evidence="1">
    <location>
        <begin position="845"/>
        <end position="859"/>
    </location>
</feature>
<gene>
    <name evidence="2" type="ORF">FA13DRAFT_1636737</name>
</gene>
<name>A0A4Y7SWK5_COPMI</name>